<reference evidence="1" key="1">
    <citation type="journal article" date="2020" name="mSystems">
        <title>Genome- and Community-Level Interaction Insights into Carbon Utilization and Element Cycling Functions of Hydrothermarchaeota in Hydrothermal Sediment.</title>
        <authorList>
            <person name="Zhou Z."/>
            <person name="Liu Y."/>
            <person name="Xu W."/>
            <person name="Pan J."/>
            <person name="Luo Z.H."/>
            <person name="Li M."/>
        </authorList>
    </citation>
    <scope>NUCLEOTIDE SEQUENCE [LARGE SCALE GENOMIC DNA]</scope>
    <source>
        <strain evidence="1">SpSt-767</strain>
    </source>
</reference>
<gene>
    <name evidence="1" type="ORF">ENV52_01175</name>
</gene>
<name>A0A7V6DNM4_9BACT</name>
<evidence type="ECO:0000313" key="1">
    <source>
        <dbReference type="EMBL" id="HHS28301.1"/>
    </source>
</evidence>
<dbReference type="EMBL" id="DTGR01000021">
    <property type="protein sequence ID" value="HHS28301.1"/>
    <property type="molecule type" value="Genomic_DNA"/>
</dbReference>
<organism evidence="1">
    <name type="scientific">Desulfobacca acetoxidans</name>
    <dbReference type="NCBI Taxonomy" id="60893"/>
    <lineage>
        <taxon>Bacteria</taxon>
        <taxon>Pseudomonadati</taxon>
        <taxon>Thermodesulfobacteriota</taxon>
        <taxon>Desulfobaccia</taxon>
        <taxon>Desulfobaccales</taxon>
        <taxon>Desulfobaccaceae</taxon>
        <taxon>Desulfobacca</taxon>
    </lineage>
</organism>
<comment type="caution">
    <text evidence="1">The sequence shown here is derived from an EMBL/GenBank/DDBJ whole genome shotgun (WGS) entry which is preliminary data.</text>
</comment>
<accession>A0A7V6DNM4</accession>
<sequence length="99" mass="10798">MANYLVAGGVFRDLDGNESFTLVCPAPGELPYVMSEGESSYFKLIWQDAHLYQVENDYSLALVAPSAEALQWGVLAPEKVTPDPTLCKKLKTAFKALSA</sequence>
<proteinExistence type="predicted"/>
<dbReference type="AlphaFoldDB" id="A0A7V6DNM4"/>
<protein>
    <submittedName>
        <fullName evidence="1">Uncharacterized protein</fullName>
    </submittedName>
</protein>